<evidence type="ECO:0000256" key="1">
    <source>
        <dbReference type="ARBA" id="ARBA00022603"/>
    </source>
</evidence>
<reference evidence="4" key="1">
    <citation type="submission" date="2019-09" db="EMBL/GenBank/DDBJ databases">
        <title>Characterisation of the sponge microbiome using genome-centric metagenomics.</title>
        <authorList>
            <person name="Engelberts J.P."/>
            <person name="Robbins S.J."/>
            <person name="De Goeij J.M."/>
            <person name="Aranda M."/>
            <person name="Bell S.C."/>
            <person name="Webster N.S."/>
        </authorList>
    </citation>
    <scope>NUCLEOTIDE SEQUENCE</scope>
    <source>
        <strain evidence="4">SB0664_bin_27</strain>
    </source>
</reference>
<evidence type="ECO:0000313" key="4">
    <source>
        <dbReference type="EMBL" id="MXY94521.1"/>
    </source>
</evidence>
<dbReference type="PANTHER" id="PTHR43464">
    <property type="entry name" value="METHYLTRANSFERASE"/>
    <property type="match status" value="1"/>
</dbReference>
<name>A0A6B0YVU7_9CHLR</name>
<dbReference type="CDD" id="cd02440">
    <property type="entry name" value="AdoMet_MTases"/>
    <property type="match status" value="1"/>
</dbReference>
<dbReference type="PANTHER" id="PTHR43464:SF19">
    <property type="entry name" value="UBIQUINONE BIOSYNTHESIS O-METHYLTRANSFERASE, MITOCHONDRIAL"/>
    <property type="match status" value="1"/>
</dbReference>
<dbReference type="InterPro" id="IPR029063">
    <property type="entry name" value="SAM-dependent_MTases_sf"/>
</dbReference>
<dbReference type="EMBL" id="VXRG01000114">
    <property type="protein sequence ID" value="MXY94521.1"/>
    <property type="molecule type" value="Genomic_DNA"/>
</dbReference>
<keyword evidence="3" id="KW-0949">S-adenosyl-L-methionine</keyword>
<accession>A0A6B0YVU7</accession>
<dbReference type="Pfam" id="PF13489">
    <property type="entry name" value="Methyltransf_23"/>
    <property type="match status" value="1"/>
</dbReference>
<keyword evidence="2 4" id="KW-0808">Transferase</keyword>
<gene>
    <name evidence="4" type="ORF">F4Y42_13855</name>
</gene>
<sequence>MTDAFDFTRYLAAKRTVDDRALNRHVWQTLADAVAAELPRDRPLRVLEVGAGIGTMVERCVEWGLFSRSGIDVSYTAIDNEESNIDLARRRLAHLMSGGEAGLRVRLQTADLYEFAGRRENRQRFDLIIAHALLDLLHLPAALPVLLQMVRPAGLFYFSINFDGATLFLPEVDPELDGRIEALYHRSMDTRITDGQPSGDSRTGRRLFHALRACGAEVLAAGSSDWVVHAVGGDYPADEAYFLGCILHFVESTLRGHPELDGGEFGGWLNTRRGQFADGEMVYVAHQLDYCGRVGG</sequence>
<dbReference type="AlphaFoldDB" id="A0A6B0YVU7"/>
<evidence type="ECO:0000256" key="2">
    <source>
        <dbReference type="ARBA" id="ARBA00022679"/>
    </source>
</evidence>
<dbReference type="SUPFAM" id="SSF53335">
    <property type="entry name" value="S-adenosyl-L-methionine-dependent methyltransferases"/>
    <property type="match status" value="1"/>
</dbReference>
<protein>
    <submittedName>
        <fullName evidence="4">Class I SAM-dependent methyltransferase</fullName>
    </submittedName>
</protein>
<comment type="caution">
    <text evidence="4">The sequence shown here is derived from an EMBL/GenBank/DDBJ whole genome shotgun (WGS) entry which is preliminary data.</text>
</comment>
<organism evidence="4">
    <name type="scientific">Caldilineaceae bacterium SB0664_bin_27</name>
    <dbReference type="NCBI Taxonomy" id="2605260"/>
    <lineage>
        <taxon>Bacteria</taxon>
        <taxon>Bacillati</taxon>
        <taxon>Chloroflexota</taxon>
        <taxon>Caldilineae</taxon>
        <taxon>Caldilineales</taxon>
        <taxon>Caldilineaceae</taxon>
    </lineage>
</organism>
<dbReference type="GO" id="GO:0032259">
    <property type="term" value="P:methylation"/>
    <property type="evidence" value="ECO:0007669"/>
    <property type="project" value="UniProtKB-KW"/>
</dbReference>
<proteinExistence type="predicted"/>
<evidence type="ECO:0000256" key="3">
    <source>
        <dbReference type="ARBA" id="ARBA00022691"/>
    </source>
</evidence>
<dbReference type="GO" id="GO:0008168">
    <property type="term" value="F:methyltransferase activity"/>
    <property type="evidence" value="ECO:0007669"/>
    <property type="project" value="UniProtKB-KW"/>
</dbReference>
<dbReference type="Gene3D" id="3.40.50.150">
    <property type="entry name" value="Vaccinia Virus protein VP39"/>
    <property type="match status" value="1"/>
</dbReference>
<keyword evidence="1 4" id="KW-0489">Methyltransferase</keyword>